<proteinExistence type="predicted"/>
<dbReference type="AlphaFoldDB" id="A0A6D2J3N8"/>
<protein>
    <submittedName>
        <fullName evidence="1">Uncharacterized protein</fullName>
    </submittedName>
</protein>
<gene>
    <name evidence="1" type="ORF">MERR_LOCUS23336</name>
</gene>
<name>A0A6D2J3N8_9BRAS</name>
<dbReference type="Proteomes" id="UP000467841">
    <property type="component" value="Unassembled WGS sequence"/>
</dbReference>
<reference evidence="1" key="1">
    <citation type="submission" date="2020-01" db="EMBL/GenBank/DDBJ databases">
        <authorList>
            <person name="Mishra B."/>
        </authorList>
    </citation>
    <scope>NUCLEOTIDE SEQUENCE [LARGE SCALE GENOMIC DNA]</scope>
</reference>
<accession>A0A6D2J3N8</accession>
<sequence>MKILVSKSHVRVIEAINLVGREVINISHSGELRVWVDGMPRVWILLVERVTTASVSKVTRETLIILNSVALQINSNNEICHVRLQILSRQFFALKVTVQGKEATYCEDGKPKVTVQVYF</sequence>
<comment type="caution">
    <text evidence="1">The sequence shown here is derived from an EMBL/GenBank/DDBJ whole genome shotgun (WGS) entry which is preliminary data.</text>
</comment>
<evidence type="ECO:0000313" key="2">
    <source>
        <dbReference type="Proteomes" id="UP000467841"/>
    </source>
</evidence>
<dbReference type="EMBL" id="CACVBM020001163">
    <property type="protein sequence ID" value="CAA7036101.1"/>
    <property type="molecule type" value="Genomic_DNA"/>
</dbReference>
<organism evidence="1 2">
    <name type="scientific">Microthlaspi erraticum</name>
    <dbReference type="NCBI Taxonomy" id="1685480"/>
    <lineage>
        <taxon>Eukaryota</taxon>
        <taxon>Viridiplantae</taxon>
        <taxon>Streptophyta</taxon>
        <taxon>Embryophyta</taxon>
        <taxon>Tracheophyta</taxon>
        <taxon>Spermatophyta</taxon>
        <taxon>Magnoliopsida</taxon>
        <taxon>eudicotyledons</taxon>
        <taxon>Gunneridae</taxon>
        <taxon>Pentapetalae</taxon>
        <taxon>rosids</taxon>
        <taxon>malvids</taxon>
        <taxon>Brassicales</taxon>
        <taxon>Brassicaceae</taxon>
        <taxon>Coluteocarpeae</taxon>
        <taxon>Microthlaspi</taxon>
    </lineage>
</organism>
<evidence type="ECO:0000313" key="1">
    <source>
        <dbReference type="EMBL" id="CAA7036101.1"/>
    </source>
</evidence>
<keyword evidence="2" id="KW-1185">Reference proteome</keyword>